<evidence type="ECO:0000256" key="5">
    <source>
        <dbReference type="RuleBase" id="RU362075"/>
    </source>
</evidence>
<dbReference type="EC" id="4.2.1.53" evidence="8"/>
<accession>A0ABU8I9E1</accession>
<sequence>MNRSKRKKVIIIGAGISGLSAACYAAKAGHEVHILEKNGSPGGRARQFKTEEGFTFDMGPSWYWMPDIIENFFQDFGFRSADFYTLDPLNPQFEFISKDKRVSIPKDAKEIRALFESEEPGAGKKYDDFMRAAKFKYEVGMQQFIDKPCHSILEFTKPSLLSSALKLHLFRNFRSYVGSYFKSPLLRSIMEFPVIFLGASPAKIPAMYSLMNYGGYELGTWYPQGGFFELIKAMVKIAEDLGVKIHYHAAVKDLKLIADQSKNVRIASFKIQNETHTADEIIASCDYQHMESLLPEKFRNYSSSYWEKKTFAPSSLIVYLGIKGKIPSMKHHTLFFDAGLDEHLDEIYKEKSWPKNPLFYVCCPSKTDPHVAPSGAENLFLLMPLATGLEDTEEAREKYLDIMLSRIQKHFECPEIKERILYKRSYCVADFKKDYHAYGGNAYGLANTLSQTAILKPSIRNKKIKNLHYTGQLTVPGPGVPPSLISGKIVANEI</sequence>
<evidence type="ECO:0000313" key="8">
    <source>
        <dbReference type="EMBL" id="MEI5986015.1"/>
    </source>
</evidence>
<organism evidence="8 9">
    <name type="scientific">Sphingobacterium tenebrionis</name>
    <dbReference type="NCBI Taxonomy" id="3111775"/>
    <lineage>
        <taxon>Bacteria</taxon>
        <taxon>Pseudomonadati</taxon>
        <taxon>Bacteroidota</taxon>
        <taxon>Sphingobacteriia</taxon>
        <taxon>Sphingobacteriales</taxon>
        <taxon>Sphingobacteriaceae</taxon>
        <taxon>Sphingobacterium</taxon>
    </lineage>
</organism>
<keyword evidence="8" id="KW-0456">Lyase</keyword>
<dbReference type="InterPro" id="IPR014105">
    <property type="entry name" value="Carotenoid/retinoid_OxRdtase"/>
</dbReference>
<dbReference type="NCBIfam" id="TIGR02734">
    <property type="entry name" value="crtI_fam"/>
    <property type="match status" value="1"/>
</dbReference>
<dbReference type="PANTHER" id="PTHR43734:SF1">
    <property type="entry name" value="PHYTOENE DESATURASE"/>
    <property type="match status" value="1"/>
</dbReference>
<evidence type="ECO:0000256" key="6">
    <source>
        <dbReference type="SAM" id="SignalP"/>
    </source>
</evidence>
<reference evidence="8 9" key="1">
    <citation type="submission" date="2024-01" db="EMBL/GenBank/DDBJ databases">
        <title>Sphingobacterium tenebrionis sp. nov., a novel endophyte isolated from tenebrio molitor intestines.</title>
        <authorList>
            <person name="Zhang C."/>
        </authorList>
    </citation>
    <scope>NUCLEOTIDE SEQUENCE [LARGE SCALE GENOMIC DNA]</scope>
    <source>
        <strain evidence="8 9">PU5-4</strain>
    </source>
</reference>
<comment type="pathway">
    <text evidence="1 5">Carotenoid biosynthesis.</text>
</comment>
<feature type="chain" id="PRO_5046041611" evidence="6">
    <location>
        <begin position="26"/>
        <end position="494"/>
    </location>
</feature>
<feature type="domain" description="Amine oxidase" evidence="7">
    <location>
        <begin position="16"/>
        <end position="494"/>
    </location>
</feature>
<dbReference type="Gene3D" id="3.50.50.60">
    <property type="entry name" value="FAD/NAD(P)-binding domain"/>
    <property type="match status" value="2"/>
</dbReference>
<dbReference type="InterPro" id="IPR036188">
    <property type="entry name" value="FAD/NAD-bd_sf"/>
</dbReference>
<gene>
    <name evidence="8" type="ORF">VJ786_14005</name>
</gene>
<dbReference type="Proteomes" id="UP001363035">
    <property type="component" value="Unassembled WGS sequence"/>
</dbReference>
<keyword evidence="9" id="KW-1185">Reference proteome</keyword>
<proteinExistence type="inferred from homology"/>
<dbReference type="PROSITE" id="PS51257">
    <property type="entry name" value="PROKAR_LIPOPROTEIN"/>
    <property type="match status" value="1"/>
</dbReference>
<evidence type="ECO:0000256" key="3">
    <source>
        <dbReference type="ARBA" id="ARBA00022746"/>
    </source>
</evidence>
<protein>
    <submittedName>
        <fullName evidence="8">Oleate hydratase</fullName>
        <ecNumber evidence="8">4.2.1.53</ecNumber>
    </submittedName>
</protein>
<keyword evidence="4 5" id="KW-0560">Oxidoreductase</keyword>
<evidence type="ECO:0000256" key="1">
    <source>
        <dbReference type="ARBA" id="ARBA00004829"/>
    </source>
</evidence>
<evidence type="ECO:0000259" key="7">
    <source>
        <dbReference type="Pfam" id="PF01593"/>
    </source>
</evidence>
<evidence type="ECO:0000256" key="2">
    <source>
        <dbReference type="ARBA" id="ARBA00006046"/>
    </source>
</evidence>
<dbReference type="SUPFAM" id="SSF51905">
    <property type="entry name" value="FAD/NAD(P)-binding domain"/>
    <property type="match status" value="1"/>
</dbReference>
<evidence type="ECO:0000313" key="9">
    <source>
        <dbReference type="Proteomes" id="UP001363035"/>
    </source>
</evidence>
<dbReference type="GO" id="GO:0050151">
    <property type="term" value="F:oleate hydratase activity"/>
    <property type="evidence" value="ECO:0007669"/>
    <property type="project" value="UniProtKB-EC"/>
</dbReference>
<dbReference type="PANTHER" id="PTHR43734">
    <property type="entry name" value="PHYTOENE DESATURASE"/>
    <property type="match status" value="1"/>
</dbReference>
<dbReference type="RefSeq" id="WP_099366704.1">
    <property type="nucleotide sequence ID" value="NZ_JAYLLN010000040.1"/>
</dbReference>
<evidence type="ECO:0000256" key="4">
    <source>
        <dbReference type="ARBA" id="ARBA00023002"/>
    </source>
</evidence>
<comment type="caution">
    <text evidence="8">The sequence shown here is derived from an EMBL/GenBank/DDBJ whole genome shotgun (WGS) entry which is preliminary data.</text>
</comment>
<keyword evidence="3 5" id="KW-0125">Carotenoid biosynthesis</keyword>
<dbReference type="Pfam" id="PF01593">
    <property type="entry name" value="Amino_oxidase"/>
    <property type="match status" value="1"/>
</dbReference>
<comment type="similarity">
    <text evidence="2 5">Belongs to the carotenoid/retinoid oxidoreductase family.</text>
</comment>
<keyword evidence="6" id="KW-0732">Signal</keyword>
<name>A0ABU8I9E1_9SPHI</name>
<dbReference type="EMBL" id="JAYLLN010000040">
    <property type="protein sequence ID" value="MEI5986015.1"/>
    <property type="molecule type" value="Genomic_DNA"/>
</dbReference>
<dbReference type="InterPro" id="IPR002937">
    <property type="entry name" value="Amino_oxidase"/>
</dbReference>
<feature type="signal peptide" evidence="6">
    <location>
        <begin position="1"/>
        <end position="25"/>
    </location>
</feature>